<keyword evidence="5" id="KW-0812">Transmembrane</keyword>
<proteinExistence type="predicted"/>
<keyword evidence="1" id="KW-0479">Metal-binding</keyword>
<dbReference type="PROSITE" id="PS51292">
    <property type="entry name" value="ZF_RING_CH"/>
    <property type="match status" value="1"/>
</dbReference>
<feature type="domain" description="RING-CH-type" evidence="6">
    <location>
        <begin position="66"/>
        <end position="160"/>
    </location>
</feature>
<gene>
    <name evidence="7" type="ORF">ABVK25_009710</name>
</gene>
<evidence type="ECO:0000259" key="6">
    <source>
        <dbReference type="PROSITE" id="PS51292"/>
    </source>
</evidence>
<dbReference type="InterPro" id="IPR011016">
    <property type="entry name" value="Znf_RING-CH"/>
</dbReference>
<sequence length="334" mass="37200">MTSTGFSPYPLYAGGPPVHPTAAGQHSSQMPGCFHEEPAIATEAPRQPRPAQGPQQQPQGNTPKPRRHWPPRTCRICLETVNPTFHPPSESVPGIFQPSPSVTYDSQDAESGRLLRPCKCKGSSKYVHEGCLQAWRHADPGYGKRNYWQCPTCGFRYRLERLQWGRWISSKGTQIVLTISIFFVALFVMGFVADPIINLYVDPYSVVSTAPLSKVRQKIEPIFSDDDVPTWTEHFIKGLASLGLLSFVKVLFALSPWQWWNLRSSGIISGSGRSGNTGRDRLASISWIVVLIGIGTFLWGVYKGVRAWSRHTLEKAGERVMDVAGDDSDDDEEE</sequence>
<dbReference type="PANTHER" id="PTHR46347:SF1">
    <property type="entry name" value="RING_FYVE_PHD ZINC FINGER SUPERFAMILY PROTEIN"/>
    <property type="match status" value="1"/>
</dbReference>
<keyword evidence="3" id="KW-0862">Zinc</keyword>
<protein>
    <recommendedName>
        <fullName evidence="6">RING-CH-type domain-containing protein</fullName>
    </recommendedName>
</protein>
<keyword evidence="2" id="KW-0863">Zinc-finger</keyword>
<feature type="region of interest" description="Disordered" evidence="4">
    <location>
        <begin position="17"/>
        <end position="70"/>
    </location>
</feature>
<dbReference type="SMART" id="SM00744">
    <property type="entry name" value="RINGv"/>
    <property type="match status" value="1"/>
</dbReference>
<evidence type="ECO:0000256" key="4">
    <source>
        <dbReference type="SAM" id="MobiDB-lite"/>
    </source>
</evidence>
<feature type="compositionally biased region" description="Low complexity" evidence="4">
    <location>
        <begin position="49"/>
        <end position="60"/>
    </location>
</feature>
<evidence type="ECO:0000256" key="5">
    <source>
        <dbReference type="SAM" id="Phobius"/>
    </source>
</evidence>
<dbReference type="Gene3D" id="3.30.40.10">
    <property type="entry name" value="Zinc/RING finger domain, C3HC4 (zinc finger)"/>
    <property type="match status" value="1"/>
</dbReference>
<dbReference type="Pfam" id="PF12906">
    <property type="entry name" value="RINGv"/>
    <property type="match status" value="1"/>
</dbReference>
<evidence type="ECO:0000256" key="1">
    <source>
        <dbReference type="ARBA" id="ARBA00022723"/>
    </source>
</evidence>
<evidence type="ECO:0000256" key="3">
    <source>
        <dbReference type="ARBA" id="ARBA00022833"/>
    </source>
</evidence>
<keyword evidence="5" id="KW-1133">Transmembrane helix</keyword>
<organism evidence="7 8">
    <name type="scientific">Lepraria finkii</name>
    <dbReference type="NCBI Taxonomy" id="1340010"/>
    <lineage>
        <taxon>Eukaryota</taxon>
        <taxon>Fungi</taxon>
        <taxon>Dikarya</taxon>
        <taxon>Ascomycota</taxon>
        <taxon>Pezizomycotina</taxon>
        <taxon>Lecanoromycetes</taxon>
        <taxon>OSLEUM clade</taxon>
        <taxon>Lecanoromycetidae</taxon>
        <taxon>Lecanorales</taxon>
        <taxon>Lecanorineae</taxon>
        <taxon>Stereocaulaceae</taxon>
        <taxon>Lepraria</taxon>
    </lineage>
</organism>
<comment type="caution">
    <text evidence="7">The sequence shown here is derived from an EMBL/GenBank/DDBJ whole genome shotgun (WGS) entry which is preliminary data.</text>
</comment>
<evidence type="ECO:0000256" key="2">
    <source>
        <dbReference type="ARBA" id="ARBA00022771"/>
    </source>
</evidence>
<dbReference type="EMBL" id="JBHFEH010000054">
    <property type="protein sequence ID" value="KAL2049983.1"/>
    <property type="molecule type" value="Genomic_DNA"/>
</dbReference>
<evidence type="ECO:0000313" key="8">
    <source>
        <dbReference type="Proteomes" id="UP001590951"/>
    </source>
</evidence>
<dbReference type="CDD" id="cd16495">
    <property type="entry name" value="RING_CH-C4HC3_MARCH"/>
    <property type="match status" value="1"/>
</dbReference>
<accession>A0ABR4AXX1</accession>
<dbReference type="InterPro" id="IPR013083">
    <property type="entry name" value="Znf_RING/FYVE/PHD"/>
</dbReference>
<keyword evidence="8" id="KW-1185">Reference proteome</keyword>
<name>A0ABR4AXX1_9LECA</name>
<dbReference type="PANTHER" id="PTHR46347">
    <property type="entry name" value="RING/FYVE/PHD ZINC FINGER SUPERFAMILY PROTEIN"/>
    <property type="match status" value="1"/>
</dbReference>
<dbReference type="SUPFAM" id="SSF57850">
    <property type="entry name" value="RING/U-box"/>
    <property type="match status" value="1"/>
</dbReference>
<feature type="transmembrane region" description="Helical" evidence="5">
    <location>
        <begin position="281"/>
        <end position="302"/>
    </location>
</feature>
<keyword evidence="5" id="KW-0472">Membrane</keyword>
<evidence type="ECO:0000313" key="7">
    <source>
        <dbReference type="EMBL" id="KAL2049983.1"/>
    </source>
</evidence>
<dbReference type="Proteomes" id="UP001590951">
    <property type="component" value="Unassembled WGS sequence"/>
</dbReference>
<reference evidence="7 8" key="1">
    <citation type="submission" date="2024-09" db="EMBL/GenBank/DDBJ databases">
        <title>Rethinking Asexuality: The Enigmatic Case of Functional Sexual Genes in Lepraria (Stereocaulaceae).</title>
        <authorList>
            <person name="Doellman M."/>
            <person name="Sun Y."/>
            <person name="Barcenas-Pena A."/>
            <person name="Lumbsch H.T."/>
            <person name="Grewe F."/>
        </authorList>
    </citation>
    <scope>NUCLEOTIDE SEQUENCE [LARGE SCALE GENOMIC DNA]</scope>
    <source>
        <strain evidence="7 8">Grewe 0041</strain>
    </source>
</reference>
<feature type="transmembrane region" description="Helical" evidence="5">
    <location>
        <begin position="175"/>
        <end position="193"/>
    </location>
</feature>